<dbReference type="PROSITE" id="PS51998">
    <property type="entry name" value="DEK_C"/>
    <property type="match status" value="1"/>
</dbReference>
<evidence type="ECO:0000256" key="3">
    <source>
        <dbReference type="ARBA" id="ARBA00013081"/>
    </source>
</evidence>
<dbReference type="InterPro" id="IPR014876">
    <property type="entry name" value="DEK_C"/>
</dbReference>
<evidence type="ECO:0000259" key="12">
    <source>
        <dbReference type="PROSITE" id="PS51998"/>
    </source>
</evidence>
<evidence type="ECO:0000256" key="2">
    <source>
        <dbReference type="ARBA" id="ARBA00009580"/>
    </source>
</evidence>
<evidence type="ECO:0000256" key="5">
    <source>
        <dbReference type="ARBA" id="ARBA00022801"/>
    </source>
</evidence>
<dbReference type="PANTHER" id="PTHR45864">
    <property type="entry name" value="SLINGSHOT PROTEIN PHOSPHATASE HOMOLOG"/>
    <property type="match status" value="1"/>
</dbReference>
<evidence type="ECO:0000313" key="14">
    <source>
        <dbReference type="Proteomes" id="UP000316759"/>
    </source>
</evidence>
<evidence type="ECO:0000256" key="9">
    <source>
        <dbReference type="SAM" id="MobiDB-lite"/>
    </source>
</evidence>
<dbReference type="InterPro" id="IPR000340">
    <property type="entry name" value="Dual-sp_phosphatase_cat-dom"/>
</dbReference>
<keyword evidence="4" id="KW-0963">Cytoplasm</keyword>
<protein>
    <recommendedName>
        <fullName evidence="3">protein-serine/threonine phosphatase</fullName>
        <ecNumber evidence="3">3.1.3.16</ecNumber>
    </recommendedName>
</protein>
<dbReference type="GO" id="GO:0005856">
    <property type="term" value="C:cytoskeleton"/>
    <property type="evidence" value="ECO:0007669"/>
    <property type="project" value="UniProtKB-SubCell"/>
</dbReference>
<keyword evidence="5" id="KW-0378">Hydrolase</keyword>
<dbReference type="PROSITE" id="PS50056">
    <property type="entry name" value="TYR_PHOSPHATASE_2"/>
    <property type="match status" value="1"/>
</dbReference>
<feature type="region of interest" description="Disordered" evidence="9">
    <location>
        <begin position="468"/>
        <end position="505"/>
    </location>
</feature>
<dbReference type="Gene3D" id="3.90.190.10">
    <property type="entry name" value="Protein tyrosine phosphatase superfamily"/>
    <property type="match status" value="1"/>
</dbReference>
<evidence type="ECO:0000256" key="8">
    <source>
        <dbReference type="ARBA" id="ARBA00048336"/>
    </source>
</evidence>
<dbReference type="SUPFAM" id="SSF52799">
    <property type="entry name" value="(Phosphotyrosine protein) phosphatases II"/>
    <property type="match status" value="1"/>
</dbReference>
<dbReference type="PROSITE" id="PS00383">
    <property type="entry name" value="TYR_PHOSPHATASE_1"/>
    <property type="match status" value="1"/>
</dbReference>
<evidence type="ECO:0000256" key="1">
    <source>
        <dbReference type="ARBA" id="ARBA00004245"/>
    </source>
</evidence>
<dbReference type="FunFam" id="3.90.190.10:FF:000004">
    <property type="entry name" value="Protein phosphatase Slingshot homolog 2"/>
    <property type="match status" value="1"/>
</dbReference>
<comment type="subcellular location">
    <subcellularLocation>
        <location evidence="1">Cytoplasm</location>
        <location evidence="1">Cytoskeleton</location>
    </subcellularLocation>
</comment>
<comment type="caution">
    <text evidence="13">The sequence shown here is derived from an EMBL/GenBank/DDBJ whole genome shotgun (WGS) entry which is preliminary data.</text>
</comment>
<feature type="domain" description="DEK-C" evidence="12">
    <location>
        <begin position="245"/>
        <end position="300"/>
    </location>
</feature>
<reference evidence="13 14" key="1">
    <citation type="submission" date="2019-04" db="EMBL/GenBank/DDBJ databases">
        <title>Annotation for the trematode Fasciola gigantica.</title>
        <authorList>
            <person name="Choi Y.-J."/>
        </authorList>
    </citation>
    <scope>NUCLEOTIDE SEQUENCE [LARGE SCALE GENOMIC DNA]</scope>
    <source>
        <strain evidence="13">Uganda_cow_1</strain>
    </source>
</reference>
<organism evidence="13 14">
    <name type="scientific">Fasciola gigantica</name>
    <name type="common">Giant liver fluke</name>
    <dbReference type="NCBI Taxonomy" id="46835"/>
    <lineage>
        <taxon>Eukaryota</taxon>
        <taxon>Metazoa</taxon>
        <taxon>Spiralia</taxon>
        <taxon>Lophotrochozoa</taxon>
        <taxon>Platyhelminthes</taxon>
        <taxon>Trematoda</taxon>
        <taxon>Digenea</taxon>
        <taxon>Plagiorchiida</taxon>
        <taxon>Echinostomata</taxon>
        <taxon>Echinostomatoidea</taxon>
        <taxon>Fasciolidae</taxon>
        <taxon>Fasciola</taxon>
    </lineage>
</organism>
<feature type="compositionally biased region" description="Polar residues" evidence="9">
    <location>
        <begin position="1059"/>
        <end position="1082"/>
    </location>
</feature>
<dbReference type="PROSITE" id="PS50054">
    <property type="entry name" value="TYR_PHOSPHATASE_DUAL"/>
    <property type="match status" value="1"/>
</dbReference>
<keyword evidence="14" id="KW-1185">Reference proteome</keyword>
<dbReference type="Pfam" id="PF23040">
    <property type="entry name" value="PH_SSH1-like_1st"/>
    <property type="match status" value="1"/>
</dbReference>
<dbReference type="EMBL" id="SUNJ01001295">
    <property type="protein sequence ID" value="TPP66903.1"/>
    <property type="molecule type" value="Genomic_DNA"/>
</dbReference>
<dbReference type="STRING" id="46835.A0A504YZK6"/>
<evidence type="ECO:0000256" key="6">
    <source>
        <dbReference type="ARBA" id="ARBA00022912"/>
    </source>
</evidence>
<dbReference type="OrthoDB" id="5779068at2759"/>
<keyword evidence="7" id="KW-0206">Cytoskeleton</keyword>
<dbReference type="InterPro" id="IPR020422">
    <property type="entry name" value="TYR_PHOSPHATASE_DUAL_dom"/>
</dbReference>
<dbReference type="InterPro" id="IPR043587">
    <property type="entry name" value="Phosphatase_SSH-like"/>
</dbReference>
<dbReference type="InterPro" id="IPR016130">
    <property type="entry name" value="Tyr_Pase_AS"/>
</dbReference>
<dbReference type="GO" id="GO:0003779">
    <property type="term" value="F:actin binding"/>
    <property type="evidence" value="ECO:0007669"/>
    <property type="project" value="InterPro"/>
</dbReference>
<comment type="catalytic activity">
    <reaction evidence="8">
        <text>O-phospho-L-threonyl-[protein] + H2O = L-threonyl-[protein] + phosphate</text>
        <dbReference type="Rhea" id="RHEA:47004"/>
        <dbReference type="Rhea" id="RHEA-COMP:11060"/>
        <dbReference type="Rhea" id="RHEA-COMP:11605"/>
        <dbReference type="ChEBI" id="CHEBI:15377"/>
        <dbReference type="ChEBI" id="CHEBI:30013"/>
        <dbReference type="ChEBI" id="CHEBI:43474"/>
        <dbReference type="ChEBI" id="CHEBI:61977"/>
        <dbReference type="EC" id="3.1.3.16"/>
    </reaction>
</comment>
<name>A0A504YZK6_FASGI</name>
<feature type="region of interest" description="Disordered" evidence="9">
    <location>
        <begin position="1058"/>
        <end position="1141"/>
    </location>
</feature>
<dbReference type="Proteomes" id="UP000316759">
    <property type="component" value="Unassembled WGS sequence"/>
</dbReference>
<evidence type="ECO:0000256" key="7">
    <source>
        <dbReference type="ARBA" id="ARBA00023212"/>
    </source>
</evidence>
<accession>A0A504YZK6</accession>
<dbReference type="GO" id="GO:0004722">
    <property type="term" value="F:protein serine/threonine phosphatase activity"/>
    <property type="evidence" value="ECO:0007669"/>
    <property type="project" value="UniProtKB-EC"/>
</dbReference>
<keyword evidence="6" id="KW-0904">Protein phosphatase</keyword>
<dbReference type="Pfam" id="PF00782">
    <property type="entry name" value="DSPc"/>
    <property type="match status" value="1"/>
</dbReference>
<dbReference type="PANTHER" id="PTHR45864:SF2">
    <property type="entry name" value="PROTEIN PHOSPHATASE SLINGSHOT"/>
    <property type="match status" value="1"/>
</dbReference>
<dbReference type="Pfam" id="PF08766">
    <property type="entry name" value="DEK_C"/>
    <property type="match status" value="1"/>
</dbReference>
<feature type="compositionally biased region" description="Low complexity" evidence="9">
    <location>
        <begin position="1095"/>
        <end position="1114"/>
    </location>
</feature>
<dbReference type="InterPro" id="IPR000387">
    <property type="entry name" value="Tyr_Pase_dom"/>
</dbReference>
<proteinExistence type="inferred from homology"/>
<dbReference type="InterPro" id="IPR043588">
    <property type="entry name" value="SSH-N"/>
</dbReference>
<dbReference type="SMART" id="SM00195">
    <property type="entry name" value="DSPc"/>
    <property type="match status" value="1"/>
</dbReference>
<evidence type="ECO:0000313" key="13">
    <source>
        <dbReference type="EMBL" id="TPP66903.1"/>
    </source>
</evidence>
<dbReference type="EC" id="3.1.3.16" evidence="3"/>
<evidence type="ECO:0000256" key="4">
    <source>
        <dbReference type="ARBA" id="ARBA00022490"/>
    </source>
</evidence>
<evidence type="ECO:0000259" key="10">
    <source>
        <dbReference type="PROSITE" id="PS50054"/>
    </source>
</evidence>
<feature type="domain" description="Tyrosine specific protein phosphatases" evidence="11">
    <location>
        <begin position="366"/>
        <end position="425"/>
    </location>
</feature>
<evidence type="ECO:0000259" key="11">
    <source>
        <dbReference type="PROSITE" id="PS50056"/>
    </source>
</evidence>
<dbReference type="AlphaFoldDB" id="A0A504YZK6"/>
<dbReference type="GO" id="GO:0030837">
    <property type="term" value="P:negative regulation of actin filament polymerization"/>
    <property type="evidence" value="ECO:0007669"/>
    <property type="project" value="InterPro"/>
</dbReference>
<comment type="similarity">
    <text evidence="2">Belongs to the protein-tyrosine phosphatase family.</text>
</comment>
<feature type="domain" description="Tyrosine-protein phosphatase" evidence="10">
    <location>
        <begin position="304"/>
        <end position="446"/>
    </location>
</feature>
<dbReference type="InterPro" id="IPR029021">
    <property type="entry name" value="Prot-tyrosine_phosphatase-like"/>
</dbReference>
<sequence>MSLITIDRSLFASDVDSSHNADGSDAVDSSSRSSQSEDFLMCKATAVGLNVRSRRRSSYIKPNDDIQDHLKKILSILRFGDYLQLVVRLQSDVPRPHHHRYCCIISTTGKQGTEESTVLGVDLTDRRATIGLVLPIWQDMSVNLFGDGGFELITKDTEKQFKPVSVQALWAAFQAVNRACQVARTNDYFSRGLTHDWVSYYHNLPASDTYQIQEWLKTDDIDGFNRYSQPSPLSENATGEEKERHRMESLIRVKLQEIMYSVDLEEVTVLQLRKRLEDDLGQQLRDYRHFIEEEVLTIYGRMDEASEIFDHLLLGTTFNASNRGELERRSVTHILNVTREVDNFFPGDKFEYKNIRVFDDEQSSLLPYFEDTHRFINEAKAQGTCCLVHCRMGISRSATAVIAYAMKEQNWDLDTALTYVKGRRPCVQPNAGFMRELRTYQGILEASSNRHKPIFRKEANLLVQRQPVVPVTPPAPPSKAVDFATEEPSPEVSGSPGSQTASSDVLSDLCRTVTPVPDPVVSDLAKHAPDVPGVDLEAELFAFKPSTNTSIDVLLLGPEPQGESCGLERPTSSMEKRTSNKPLRSDAPIIVWDLEAGVQPRHTQSDRTTLLARNSHCLRQWHPDLVENIGFVDTTEFLLSHVQPDPCNEISDLCYGDVQFLLPPKSEDLVDTGDWPVVTCREASTLTTEELSDPDLSERFCVVHSMNPHNALLLATINKPALLYTGIHEQQIVTDSFEESHSNAIDTRPGLALNSNLPYVLRMAPRLTDITPVRADFSITPESVESPVVTSTSVTPSLVRLVPSDRRRTLPGIIRSTTSFPFRSTELRSSFPPSFSRKHGPRIMVPSDMDVNTPVGFSAAIPISHSSAIGCTESALDQSLPVVSNLSATPNAATNASFSRSMCLPSRSYILNSVNRTQSTRTPVTQRLRPDDSWIVPLGATNVSSEDVDSTEQGNPSALRLRPVSSICLSSFETNAASAGSGTDNVVSNGNGNGNVCSFSSLKCLSVVSGNTSAPTSQTSALSLSPVNQSRKILQFSTSSRVAPVSIEPIHLSRLGTANRETQVKQSTHRSFVTDSSQSGNTIPAAPSSCANTFSSVVNNNDQSSSSRDYSETSPYPASFRPVRRIVNWPPKSADPVATKS</sequence>
<gene>
    <name evidence="13" type="ORF">FGIG_02971</name>
</gene>